<evidence type="ECO:0000256" key="1">
    <source>
        <dbReference type="SAM" id="Phobius"/>
    </source>
</evidence>
<feature type="transmembrane region" description="Helical" evidence="1">
    <location>
        <begin position="65"/>
        <end position="83"/>
    </location>
</feature>
<sequence length="222" mass="25396">MKIIKDIKAELKNIVLSRTFDTILPPLIFALVNNFFNLNYALILAIFTALALILKRFIKKENWKYSWGGLFIVLFASALTLLTDNASSYFLPAIFSSSILLIITLTSIILGKPIAAWASHISRSWPLAWFWRKDIKPAYQEVSIFWAIFIALRLIIQIILFQSASPLFLAWANILLGWPFTITILIISYIYGLWRLKNLGGPGVEEFKNDKNPPWEGQKKGF</sequence>
<protein>
    <submittedName>
        <fullName evidence="2">DUF3159 domain-containing protein</fullName>
    </submittedName>
</protein>
<dbReference type="Proteomes" id="UP001199296">
    <property type="component" value="Unassembled WGS sequence"/>
</dbReference>
<evidence type="ECO:0000313" key="2">
    <source>
        <dbReference type="EMBL" id="MCC3143985.1"/>
    </source>
</evidence>
<keyword evidence="1" id="KW-0812">Transmembrane</keyword>
<gene>
    <name evidence="2" type="ORF">LJ207_01435</name>
</gene>
<dbReference type="RefSeq" id="WP_229343383.1">
    <property type="nucleotide sequence ID" value="NZ_JAJFAT010000001.1"/>
</dbReference>
<dbReference type="AlphaFoldDB" id="A0AAW4WY60"/>
<evidence type="ECO:0000313" key="3">
    <source>
        <dbReference type="Proteomes" id="UP001199296"/>
    </source>
</evidence>
<feature type="transmembrane region" description="Helical" evidence="1">
    <location>
        <begin position="168"/>
        <end position="191"/>
    </location>
</feature>
<comment type="caution">
    <text evidence="2">The sequence shown here is derived from an EMBL/GenBank/DDBJ whole genome shotgun (WGS) entry which is preliminary data.</text>
</comment>
<dbReference type="InterPro" id="IPR016566">
    <property type="entry name" value="UCP010219"/>
</dbReference>
<feature type="transmembrane region" description="Helical" evidence="1">
    <location>
        <begin position="89"/>
        <end position="110"/>
    </location>
</feature>
<keyword evidence="3" id="KW-1185">Reference proteome</keyword>
<keyword evidence="1" id="KW-0472">Membrane</keyword>
<proteinExistence type="predicted"/>
<organism evidence="2 3">
    <name type="scientific">Halanaerobium polyolivorans</name>
    <dbReference type="NCBI Taxonomy" id="2886943"/>
    <lineage>
        <taxon>Bacteria</taxon>
        <taxon>Bacillati</taxon>
        <taxon>Bacillota</taxon>
        <taxon>Clostridia</taxon>
        <taxon>Halanaerobiales</taxon>
        <taxon>Halanaerobiaceae</taxon>
        <taxon>Halanaerobium</taxon>
    </lineage>
</organism>
<feature type="transmembrane region" description="Helical" evidence="1">
    <location>
        <begin position="27"/>
        <end position="53"/>
    </location>
</feature>
<keyword evidence="1" id="KW-1133">Transmembrane helix</keyword>
<feature type="transmembrane region" description="Helical" evidence="1">
    <location>
        <begin position="142"/>
        <end position="162"/>
    </location>
</feature>
<name>A0AAW4WY60_9FIRM</name>
<reference evidence="2 3" key="1">
    <citation type="submission" date="2021-10" db="EMBL/GenBank/DDBJ databases">
        <authorList>
            <person name="Grouzdev D.S."/>
            <person name="Pantiukh K.S."/>
            <person name="Krutkina M.S."/>
        </authorList>
    </citation>
    <scope>NUCLEOTIDE SEQUENCE [LARGE SCALE GENOMIC DNA]</scope>
    <source>
        <strain evidence="2 3">Z-7514</strain>
    </source>
</reference>
<dbReference type="EMBL" id="JAJFAT010000001">
    <property type="protein sequence ID" value="MCC3143985.1"/>
    <property type="molecule type" value="Genomic_DNA"/>
</dbReference>
<accession>A0AAW4WY60</accession>
<dbReference type="Pfam" id="PF11361">
    <property type="entry name" value="DUF3159"/>
    <property type="match status" value="1"/>
</dbReference>